<evidence type="ECO:0000313" key="5">
    <source>
        <dbReference type="Proteomes" id="UP000018144"/>
    </source>
</evidence>
<dbReference type="Gene3D" id="3.30.110.20">
    <property type="entry name" value="Alba-like domain"/>
    <property type="match status" value="1"/>
</dbReference>
<dbReference type="GO" id="GO:0000294">
    <property type="term" value="P:nuclear-transcribed mRNA catabolic process, RNase MRP-dependent"/>
    <property type="evidence" value="ECO:0007669"/>
    <property type="project" value="TreeGrafter"/>
</dbReference>
<dbReference type="EMBL" id="HF935890">
    <property type="protein sequence ID" value="CCX32539.1"/>
    <property type="molecule type" value="Genomic_DNA"/>
</dbReference>
<dbReference type="Pfam" id="PF12328">
    <property type="entry name" value="Rpp20"/>
    <property type="match status" value="1"/>
</dbReference>
<reference evidence="4 5" key="1">
    <citation type="journal article" date="2013" name="PLoS Genet.">
        <title>The genome and development-dependent transcriptomes of Pyronema confluens: a window into fungal evolution.</title>
        <authorList>
            <person name="Traeger S."/>
            <person name="Altegoer F."/>
            <person name="Freitag M."/>
            <person name="Gabaldon T."/>
            <person name="Kempken F."/>
            <person name="Kumar A."/>
            <person name="Marcet-Houben M."/>
            <person name="Poggeler S."/>
            <person name="Stajich J.E."/>
            <person name="Nowrousian M."/>
        </authorList>
    </citation>
    <scope>NUCLEOTIDE SEQUENCE [LARGE SCALE GENOMIC DNA]</scope>
    <source>
        <strain evidence="5">CBS 100304</strain>
        <tissue evidence="4">Vegetative mycelium</tissue>
    </source>
</reference>
<organism evidence="4 5">
    <name type="scientific">Pyronema omphalodes (strain CBS 100304)</name>
    <name type="common">Pyronema confluens</name>
    <dbReference type="NCBI Taxonomy" id="1076935"/>
    <lineage>
        <taxon>Eukaryota</taxon>
        <taxon>Fungi</taxon>
        <taxon>Dikarya</taxon>
        <taxon>Ascomycota</taxon>
        <taxon>Pezizomycotina</taxon>
        <taxon>Pezizomycetes</taxon>
        <taxon>Pezizales</taxon>
        <taxon>Pyronemataceae</taxon>
        <taxon>Pyronema</taxon>
    </lineage>
</organism>
<dbReference type="STRING" id="1076935.U4LKA4"/>
<protein>
    <submittedName>
        <fullName evidence="4">Similar to Ribonucleases P/MRP protein subunit POP7 acc. no. P38291</fullName>
    </submittedName>
</protein>
<keyword evidence="3" id="KW-0539">Nucleus</keyword>
<dbReference type="InterPro" id="IPR036882">
    <property type="entry name" value="Alba-like_dom_sf"/>
</dbReference>
<dbReference type="GO" id="GO:0003723">
    <property type="term" value="F:RNA binding"/>
    <property type="evidence" value="ECO:0007669"/>
    <property type="project" value="TreeGrafter"/>
</dbReference>
<dbReference type="GO" id="GO:0000172">
    <property type="term" value="C:ribonuclease MRP complex"/>
    <property type="evidence" value="ECO:0007669"/>
    <property type="project" value="InterPro"/>
</dbReference>
<dbReference type="GO" id="GO:0006364">
    <property type="term" value="P:rRNA processing"/>
    <property type="evidence" value="ECO:0007669"/>
    <property type="project" value="TreeGrafter"/>
</dbReference>
<dbReference type="PANTHER" id="PTHR28256">
    <property type="entry name" value="RIBONUCLEASES P/MRP PROTEIN SUBUNIT POP7"/>
    <property type="match status" value="1"/>
</dbReference>
<keyword evidence="2" id="KW-0819">tRNA processing</keyword>
<dbReference type="GO" id="GO:0034965">
    <property type="term" value="P:intronic box C/D snoRNA processing"/>
    <property type="evidence" value="ECO:0007669"/>
    <property type="project" value="TreeGrafter"/>
</dbReference>
<dbReference type="OrthoDB" id="5416589at2759"/>
<dbReference type="Proteomes" id="UP000018144">
    <property type="component" value="Unassembled WGS sequence"/>
</dbReference>
<sequence length="179" mass="19460">MATPMPSKPPAPIIAALPSDKTLQKRPLAHAPIPTSVSTAPKVIYVSAKTPFISAVKRVESYLDSAEKVPRSKKQKITGVEKESQNAGVTLKATGRAIDKCLQLGSFFMGKGYEVRLKTGSMEVVDDVVELGIGETRKQKGGKRKAGDMEVEGDEDLEMVKRTTSVLEVLVYRRKDKSS</sequence>
<dbReference type="GO" id="GO:0004526">
    <property type="term" value="F:ribonuclease P activity"/>
    <property type="evidence" value="ECO:0007669"/>
    <property type="project" value="TreeGrafter"/>
</dbReference>
<dbReference type="GO" id="GO:0000171">
    <property type="term" value="F:ribonuclease MRP activity"/>
    <property type="evidence" value="ECO:0007669"/>
    <property type="project" value="TreeGrafter"/>
</dbReference>
<dbReference type="GO" id="GO:0001682">
    <property type="term" value="P:tRNA 5'-leader removal"/>
    <property type="evidence" value="ECO:0007669"/>
    <property type="project" value="InterPro"/>
</dbReference>
<accession>U4LKA4</accession>
<evidence type="ECO:0000256" key="1">
    <source>
        <dbReference type="ARBA" id="ARBA00004123"/>
    </source>
</evidence>
<comment type="subcellular location">
    <subcellularLocation>
        <location evidence="1">Nucleus</location>
    </subcellularLocation>
</comment>
<evidence type="ECO:0000256" key="3">
    <source>
        <dbReference type="ARBA" id="ARBA00023242"/>
    </source>
</evidence>
<dbReference type="GO" id="GO:0005655">
    <property type="term" value="C:nucleolar ribonuclease P complex"/>
    <property type="evidence" value="ECO:0007669"/>
    <property type="project" value="InterPro"/>
</dbReference>
<gene>
    <name evidence="4" type="ORF">PCON_13379</name>
</gene>
<evidence type="ECO:0000313" key="4">
    <source>
        <dbReference type="EMBL" id="CCX32539.1"/>
    </source>
</evidence>
<dbReference type="InterPro" id="IPR014612">
    <property type="entry name" value="Pop7/Rpp20"/>
</dbReference>
<evidence type="ECO:0000256" key="2">
    <source>
        <dbReference type="ARBA" id="ARBA00022694"/>
    </source>
</evidence>
<dbReference type="PANTHER" id="PTHR28256:SF1">
    <property type="entry name" value="RIBONUCLEASES P_MRP PROTEIN SUBUNIT POP7"/>
    <property type="match status" value="1"/>
</dbReference>
<dbReference type="InterPro" id="IPR020241">
    <property type="entry name" value="RNase_P/MRP_Pop7_fungi"/>
</dbReference>
<dbReference type="eggNOG" id="ENOG502SUA0">
    <property type="taxonomic scope" value="Eukaryota"/>
</dbReference>
<proteinExistence type="predicted"/>
<name>U4LKA4_PYROM</name>
<keyword evidence="5" id="KW-1185">Reference proteome</keyword>
<dbReference type="AlphaFoldDB" id="U4LKA4"/>